<accession>A0AAE4YAY5</accession>
<organism evidence="1 2">
    <name type="scientific">Stagnihabitans tardus</name>
    <dbReference type="NCBI Taxonomy" id="2699202"/>
    <lineage>
        <taxon>Bacteria</taxon>
        <taxon>Pseudomonadati</taxon>
        <taxon>Pseudomonadota</taxon>
        <taxon>Alphaproteobacteria</taxon>
        <taxon>Rhodobacterales</taxon>
        <taxon>Paracoccaceae</taxon>
        <taxon>Stagnihabitans</taxon>
    </lineage>
</organism>
<name>A0AAE4YAY5_9RHOB</name>
<comment type="caution">
    <text evidence="1">The sequence shown here is derived from an EMBL/GenBank/DDBJ whole genome shotgun (WGS) entry which is preliminary data.</text>
</comment>
<protein>
    <submittedName>
        <fullName evidence="1">DNA repair protein RadC</fullName>
    </submittedName>
</protein>
<evidence type="ECO:0000313" key="2">
    <source>
        <dbReference type="Proteomes" id="UP001193501"/>
    </source>
</evidence>
<evidence type="ECO:0000313" key="1">
    <source>
        <dbReference type="EMBL" id="NBZ89233.1"/>
    </source>
</evidence>
<dbReference type="AlphaFoldDB" id="A0AAE4YAY5"/>
<gene>
    <name evidence="1" type="ORF">GV832_16710</name>
</gene>
<sequence>MLDLSFSASRPSTALPPLPGLVPDLGLPFALTAAPERQRVASGEARPVILARAATLSEAMAAAITHAEDLNHGAAPQMLAILDRDERLVLAGSASDGAVAWCHPVRSAVDARGVVMEASQLRAEARRALDWHEAGLATRLRHRAELLEARLVDPLWRSFAARALDLAA</sequence>
<proteinExistence type="predicted"/>
<reference evidence="1" key="1">
    <citation type="submission" date="2020-01" db="EMBL/GenBank/DDBJ databases">
        <authorList>
            <person name="Chen W.-M."/>
        </authorList>
    </citation>
    <scope>NUCLEOTIDE SEQUENCE</scope>
    <source>
        <strain evidence="1">CYK-10</strain>
    </source>
</reference>
<dbReference type="Proteomes" id="UP001193501">
    <property type="component" value="Unassembled WGS sequence"/>
</dbReference>
<keyword evidence="2" id="KW-1185">Reference proteome</keyword>
<dbReference type="RefSeq" id="WP_168776054.1">
    <property type="nucleotide sequence ID" value="NZ_JAABNR010000019.1"/>
</dbReference>
<dbReference type="EMBL" id="JAABNR010000019">
    <property type="protein sequence ID" value="NBZ89233.1"/>
    <property type="molecule type" value="Genomic_DNA"/>
</dbReference>